<keyword evidence="10" id="KW-0716">Sensory transduction</keyword>
<dbReference type="OrthoDB" id="9845816at2759"/>
<reference evidence="12 13" key="1">
    <citation type="submission" date="2019-09" db="EMBL/GenBank/DDBJ databases">
        <title>Bird 10,000 Genomes (B10K) Project - Family phase.</title>
        <authorList>
            <person name="Zhang G."/>
        </authorList>
    </citation>
    <scope>NUCLEOTIDE SEQUENCE [LARGE SCALE GENOMIC DNA]</scope>
    <source>
        <strain evidence="12">B10K-DU-001-21</strain>
        <tissue evidence="12">Muscle</tissue>
    </source>
</reference>
<dbReference type="GO" id="GO:0004930">
    <property type="term" value="F:G protein-coupled receptor activity"/>
    <property type="evidence" value="ECO:0007669"/>
    <property type="project" value="UniProtKB-KW"/>
</dbReference>
<comment type="caution">
    <text evidence="12">The sequence shown here is derived from an EMBL/GenBank/DDBJ whole genome shotgun (WGS) entry which is preliminary data.</text>
</comment>
<dbReference type="InterPro" id="IPR000725">
    <property type="entry name" value="Olfact_rcpt"/>
</dbReference>
<accession>A0A7K9E030</accession>
<dbReference type="InterPro" id="IPR000276">
    <property type="entry name" value="GPCR_Rhodpsn"/>
</dbReference>
<keyword evidence="4 10" id="KW-1133">Transmembrane helix</keyword>
<feature type="transmembrane region" description="Helical" evidence="10">
    <location>
        <begin position="140"/>
        <end position="158"/>
    </location>
</feature>
<dbReference type="PRINTS" id="PR00237">
    <property type="entry name" value="GPCRRHODOPSN"/>
</dbReference>
<dbReference type="GO" id="GO:0004984">
    <property type="term" value="F:olfactory receptor activity"/>
    <property type="evidence" value="ECO:0007669"/>
    <property type="project" value="InterPro"/>
</dbReference>
<keyword evidence="6 10" id="KW-0472">Membrane</keyword>
<dbReference type="InterPro" id="IPR050427">
    <property type="entry name" value="Olfactory_Receptors"/>
</dbReference>
<evidence type="ECO:0000313" key="12">
    <source>
        <dbReference type="EMBL" id="NXG69900.1"/>
    </source>
</evidence>
<organism evidence="12 13">
    <name type="scientific">Baryphthengus martii</name>
    <name type="common">Rufous motmot</name>
    <dbReference type="NCBI Taxonomy" id="176943"/>
    <lineage>
        <taxon>Eukaryota</taxon>
        <taxon>Metazoa</taxon>
        <taxon>Chordata</taxon>
        <taxon>Craniata</taxon>
        <taxon>Vertebrata</taxon>
        <taxon>Euteleostomi</taxon>
        <taxon>Archelosauria</taxon>
        <taxon>Archosauria</taxon>
        <taxon>Dinosauria</taxon>
        <taxon>Saurischia</taxon>
        <taxon>Theropoda</taxon>
        <taxon>Coelurosauria</taxon>
        <taxon>Aves</taxon>
        <taxon>Neognathae</taxon>
        <taxon>Neoaves</taxon>
        <taxon>Telluraves</taxon>
        <taxon>Coraciimorphae</taxon>
        <taxon>Coraciiformes</taxon>
        <taxon>Momotidae</taxon>
        <taxon>Baryphthengus</taxon>
    </lineage>
</organism>
<feature type="transmembrane region" description="Helical" evidence="10">
    <location>
        <begin position="205"/>
        <end position="225"/>
    </location>
</feature>
<dbReference type="Pfam" id="PF13853">
    <property type="entry name" value="7tm_4"/>
    <property type="match status" value="1"/>
</dbReference>
<keyword evidence="10" id="KW-1003">Cell membrane</keyword>
<dbReference type="SUPFAM" id="SSF81321">
    <property type="entry name" value="Family A G protein-coupled receptor-like"/>
    <property type="match status" value="1"/>
</dbReference>
<keyword evidence="5 9" id="KW-0297">G-protein coupled receptor</keyword>
<dbReference type="AlphaFoldDB" id="A0A7K9E030"/>
<feature type="transmembrane region" description="Helical" evidence="10">
    <location>
        <begin position="237"/>
        <end position="259"/>
    </location>
</feature>
<keyword evidence="2 9" id="KW-0812">Transmembrane</keyword>
<dbReference type="GO" id="GO:0005886">
    <property type="term" value="C:plasma membrane"/>
    <property type="evidence" value="ECO:0007669"/>
    <property type="project" value="UniProtKB-SubCell"/>
</dbReference>
<keyword evidence="7 9" id="KW-0675">Receptor</keyword>
<dbReference type="Gene3D" id="1.20.1070.10">
    <property type="entry name" value="Rhodopsin 7-helix transmembrane proteins"/>
    <property type="match status" value="1"/>
</dbReference>
<feature type="transmembrane region" description="Helical" evidence="10">
    <location>
        <begin position="59"/>
        <end position="78"/>
    </location>
</feature>
<comment type="subcellular location">
    <subcellularLocation>
        <location evidence="10">Cell membrane</location>
        <topology evidence="10">Multi-pass membrane protein</topology>
    </subcellularLocation>
    <subcellularLocation>
        <location evidence="1">Membrane</location>
        <topology evidence="1">Multi-pass membrane protein</topology>
    </subcellularLocation>
</comment>
<evidence type="ECO:0000256" key="7">
    <source>
        <dbReference type="ARBA" id="ARBA00023170"/>
    </source>
</evidence>
<evidence type="ECO:0000256" key="10">
    <source>
        <dbReference type="RuleBase" id="RU363047"/>
    </source>
</evidence>
<dbReference type="PROSITE" id="PS50262">
    <property type="entry name" value="G_PROTEIN_RECEP_F1_2"/>
    <property type="match status" value="1"/>
</dbReference>
<dbReference type="PANTHER" id="PTHR48002">
    <property type="entry name" value="OLFACTORY RECEPTOR"/>
    <property type="match status" value="1"/>
</dbReference>
<evidence type="ECO:0000256" key="2">
    <source>
        <dbReference type="ARBA" id="ARBA00022692"/>
    </source>
</evidence>
<feature type="transmembrane region" description="Helical" evidence="10">
    <location>
        <begin position="271"/>
        <end position="289"/>
    </location>
</feature>
<dbReference type="InterPro" id="IPR017452">
    <property type="entry name" value="GPCR_Rhodpsn_7TM"/>
</dbReference>
<evidence type="ECO:0000256" key="1">
    <source>
        <dbReference type="ARBA" id="ARBA00004141"/>
    </source>
</evidence>
<feature type="transmembrane region" description="Helical" evidence="10">
    <location>
        <begin position="98"/>
        <end position="120"/>
    </location>
</feature>
<evidence type="ECO:0000256" key="8">
    <source>
        <dbReference type="ARBA" id="ARBA00023224"/>
    </source>
</evidence>
<protein>
    <recommendedName>
        <fullName evidence="10">Olfactory receptor</fullName>
    </recommendedName>
</protein>
<proteinExistence type="inferred from homology"/>
<dbReference type="PRINTS" id="PR00245">
    <property type="entry name" value="OLFACTORYR"/>
</dbReference>
<evidence type="ECO:0000313" key="13">
    <source>
        <dbReference type="Proteomes" id="UP000578343"/>
    </source>
</evidence>
<feature type="non-terminal residue" evidence="12">
    <location>
        <position position="307"/>
    </location>
</feature>
<evidence type="ECO:0000256" key="5">
    <source>
        <dbReference type="ARBA" id="ARBA00023040"/>
    </source>
</evidence>
<dbReference type="PROSITE" id="PS00237">
    <property type="entry name" value="G_PROTEIN_RECEP_F1_1"/>
    <property type="match status" value="1"/>
</dbReference>
<keyword evidence="8 9" id="KW-0807">Transducer</keyword>
<keyword evidence="13" id="KW-1185">Reference proteome</keyword>
<gene>
    <name evidence="12" type="primary">Or4d5</name>
    <name evidence="12" type="ORF">BARMAR_R02860</name>
</gene>
<evidence type="ECO:0000256" key="6">
    <source>
        <dbReference type="ARBA" id="ARBA00023136"/>
    </source>
</evidence>
<evidence type="ECO:0000256" key="4">
    <source>
        <dbReference type="ARBA" id="ARBA00022989"/>
    </source>
</evidence>
<evidence type="ECO:0000256" key="9">
    <source>
        <dbReference type="RuleBase" id="RU000688"/>
    </source>
</evidence>
<dbReference type="EMBL" id="VWZK01003717">
    <property type="protein sequence ID" value="NXG69900.1"/>
    <property type="molecule type" value="Genomic_DNA"/>
</dbReference>
<name>A0A7K9E030_BARMA</name>
<feature type="domain" description="G-protein coupled receptors family 1 profile" evidence="11">
    <location>
        <begin position="41"/>
        <end position="287"/>
    </location>
</feature>
<evidence type="ECO:0000259" key="11">
    <source>
        <dbReference type="PROSITE" id="PS50262"/>
    </source>
</evidence>
<dbReference type="FunFam" id="1.20.1070.10:FF:000007">
    <property type="entry name" value="Olfactory receptor"/>
    <property type="match status" value="1"/>
</dbReference>
<sequence>MAPGNFSQVTEFILLGLSDRRELQILFFTFFFLTYTTVLLGNLLIIVAVRTDPKLSSPMYFLLCNLAFIDICCSSVISPRMLVDLLSQRKTIAFEDCIAQMFFLHVAGASEMFLLTVMAYDRYTAICKPLHYTTIMSRQVCWALVSACWAGGFLHSAVHTLLTAWLPFCGPNTINNYFCDVPLVIQLACTDLYGTEWLMASNSGLISLVCFLVLVTSYMLILVTIRIRYTEGNWKALSTCASHMVVVTFLFAPCIFIYLHPFSTFPFDKHICMIYTIFSPLLNPLIYTLRNKEVKASMWKLWKRCRV</sequence>
<feature type="non-terminal residue" evidence="12">
    <location>
        <position position="1"/>
    </location>
</feature>
<dbReference type="Proteomes" id="UP000578343">
    <property type="component" value="Unassembled WGS sequence"/>
</dbReference>
<keyword evidence="3 10" id="KW-0552">Olfaction</keyword>
<evidence type="ECO:0000256" key="3">
    <source>
        <dbReference type="ARBA" id="ARBA00022725"/>
    </source>
</evidence>
<comment type="similarity">
    <text evidence="9">Belongs to the G-protein coupled receptor 1 family.</text>
</comment>
<feature type="transmembrane region" description="Helical" evidence="10">
    <location>
        <begin position="25"/>
        <end position="47"/>
    </location>
</feature>